<dbReference type="CDD" id="cd08518">
    <property type="entry name" value="PBP2_NikA_DppA_OppA_like_19"/>
    <property type="match status" value="1"/>
</dbReference>
<dbReference type="Pfam" id="PF00496">
    <property type="entry name" value="SBP_bac_5"/>
    <property type="match status" value="1"/>
</dbReference>
<dbReference type="Gene3D" id="3.10.105.10">
    <property type="entry name" value="Dipeptide-binding Protein, Domain 3"/>
    <property type="match status" value="1"/>
</dbReference>
<dbReference type="PANTHER" id="PTHR30290:SF9">
    <property type="entry name" value="OLIGOPEPTIDE-BINDING PROTEIN APPA"/>
    <property type="match status" value="1"/>
</dbReference>
<dbReference type="GO" id="GO:0015833">
    <property type="term" value="P:peptide transport"/>
    <property type="evidence" value="ECO:0007669"/>
    <property type="project" value="TreeGrafter"/>
</dbReference>
<dbReference type="PANTHER" id="PTHR30290">
    <property type="entry name" value="PERIPLASMIC BINDING COMPONENT OF ABC TRANSPORTER"/>
    <property type="match status" value="1"/>
</dbReference>
<feature type="domain" description="Solute-binding protein family 5" evidence="5">
    <location>
        <begin position="75"/>
        <end position="434"/>
    </location>
</feature>
<evidence type="ECO:0000256" key="3">
    <source>
        <dbReference type="ARBA" id="ARBA00022729"/>
    </source>
</evidence>
<feature type="chain" id="PRO_5039632574" evidence="4">
    <location>
        <begin position="19"/>
        <end position="532"/>
    </location>
</feature>
<dbReference type="PROSITE" id="PS51257">
    <property type="entry name" value="PROKAR_LIPOPROTEIN"/>
    <property type="match status" value="1"/>
</dbReference>
<dbReference type="SUPFAM" id="SSF53850">
    <property type="entry name" value="Periplasmic binding protein-like II"/>
    <property type="match status" value="1"/>
</dbReference>
<dbReference type="GO" id="GO:0043190">
    <property type="term" value="C:ATP-binding cassette (ABC) transporter complex"/>
    <property type="evidence" value="ECO:0007669"/>
    <property type="project" value="InterPro"/>
</dbReference>
<dbReference type="Gene3D" id="3.40.190.10">
    <property type="entry name" value="Periplasmic binding protein-like II"/>
    <property type="match status" value="1"/>
</dbReference>
<reference evidence="6 7" key="1">
    <citation type="submission" date="2019-02" db="EMBL/GenBank/DDBJ databases">
        <title>Peptostreptococcaceae bacterium ZHW00191 nov., a new bacterium isolated from the human gut.</title>
        <authorList>
            <person name="Zhou H.-W."/>
            <person name="Chen X.-J."/>
        </authorList>
    </citation>
    <scope>NUCLEOTIDE SEQUENCE [LARGE SCALE GENOMIC DNA]</scope>
    <source>
        <strain evidence="6 7">ZHW00191</strain>
    </source>
</reference>
<dbReference type="GO" id="GO:1904680">
    <property type="term" value="F:peptide transmembrane transporter activity"/>
    <property type="evidence" value="ECO:0007669"/>
    <property type="project" value="TreeGrafter"/>
</dbReference>
<keyword evidence="3 4" id="KW-0732">Signal</keyword>
<protein>
    <submittedName>
        <fullName evidence="6">ABC transporter substrate-binding protein</fullName>
    </submittedName>
</protein>
<dbReference type="InterPro" id="IPR039424">
    <property type="entry name" value="SBP_5"/>
</dbReference>
<dbReference type="RefSeq" id="WP_142535239.1">
    <property type="nucleotide sequence ID" value="NZ_SGJB01000002.1"/>
</dbReference>
<comment type="caution">
    <text evidence="6">The sequence shown here is derived from an EMBL/GenBank/DDBJ whole genome shotgun (WGS) entry which is preliminary data.</text>
</comment>
<dbReference type="EMBL" id="SGJB01000002">
    <property type="protein sequence ID" value="TQQ85535.1"/>
    <property type="molecule type" value="Genomic_DNA"/>
</dbReference>
<keyword evidence="2" id="KW-0813">Transport</keyword>
<name>A0A544QY18_9FIRM</name>
<evidence type="ECO:0000256" key="2">
    <source>
        <dbReference type="ARBA" id="ARBA00022448"/>
    </source>
</evidence>
<dbReference type="Proteomes" id="UP000317863">
    <property type="component" value="Unassembled WGS sequence"/>
</dbReference>
<evidence type="ECO:0000256" key="1">
    <source>
        <dbReference type="ARBA" id="ARBA00005695"/>
    </source>
</evidence>
<dbReference type="GO" id="GO:0042597">
    <property type="term" value="C:periplasmic space"/>
    <property type="evidence" value="ECO:0007669"/>
    <property type="project" value="UniProtKB-ARBA"/>
</dbReference>
<comment type="similarity">
    <text evidence="1">Belongs to the bacterial solute-binding protein 5 family.</text>
</comment>
<evidence type="ECO:0000256" key="4">
    <source>
        <dbReference type="SAM" id="SignalP"/>
    </source>
</evidence>
<evidence type="ECO:0000313" key="6">
    <source>
        <dbReference type="EMBL" id="TQQ85535.1"/>
    </source>
</evidence>
<gene>
    <name evidence="6" type="ORF">EXD82_01965</name>
</gene>
<dbReference type="AlphaFoldDB" id="A0A544QY18"/>
<dbReference type="InterPro" id="IPR000914">
    <property type="entry name" value="SBP_5_dom"/>
</dbReference>
<accession>A0A544QY18</accession>
<proteinExistence type="inferred from homology"/>
<dbReference type="OrthoDB" id="9772924at2"/>
<dbReference type="PIRSF" id="PIRSF002741">
    <property type="entry name" value="MppA"/>
    <property type="match status" value="1"/>
</dbReference>
<keyword evidence="7" id="KW-1185">Reference proteome</keyword>
<evidence type="ECO:0000313" key="7">
    <source>
        <dbReference type="Proteomes" id="UP000317863"/>
    </source>
</evidence>
<organism evidence="6 7">
    <name type="scientific">Peptacetobacter hominis</name>
    <dbReference type="NCBI Taxonomy" id="2743610"/>
    <lineage>
        <taxon>Bacteria</taxon>
        <taxon>Bacillati</taxon>
        <taxon>Bacillota</taxon>
        <taxon>Clostridia</taxon>
        <taxon>Peptostreptococcales</taxon>
        <taxon>Peptostreptococcaceae</taxon>
        <taxon>Peptacetobacter</taxon>
    </lineage>
</organism>
<sequence length="532" mass="58851">MKKRIVSLLCVIALLPMALGGCSQKKKSDSKEDGIKIYIGSSIFEESLDPIKGGLSYGYPFINNALLKVGSDSNYIGDLAKDWKVSDDALTYTFNLNEGIKFSDGSDFDAEDVVFTYETVHKNQADNEKVDLTYLESVKAIDENTVEFKLEKPYSPFLDTTAMLQIVPSDSYDSRKFDTEPIGTGAYKVVQYDSNQQIILSENDKYSGEKPDVSKVTIVNMEPDSAFAAAKAGDLDVVMVGTNYANEEISGMHLEKLETMDVRNISLPVRKVSEMKDSSGKTVTVGNNVTSDIAVRKALSIGLNRKEIIENSSNGIGLPAVNFTDNLIWANTDTYEDNQVEEAEKLLDEAGWKMSEETGIREKNGQKCAFELYSTAGDTDRYNLAVAVAENAKKLGIEITVKTATWDEITTLQNTSAILWGWGQYSPTVLSSLYKSDLFLSGGYDNVVGYDNVDVDAKIDEAISSNSQEKAVEAWKEVQKISDEDYTNLFIVNIQHCYFVSDNLDISLDTQIPHPHGHGTPVICNMADWKLK</sequence>
<feature type="signal peptide" evidence="4">
    <location>
        <begin position="1"/>
        <end position="18"/>
    </location>
</feature>
<dbReference type="InterPro" id="IPR030678">
    <property type="entry name" value="Peptide/Ni-bd"/>
</dbReference>
<evidence type="ECO:0000259" key="5">
    <source>
        <dbReference type="Pfam" id="PF00496"/>
    </source>
</evidence>